<dbReference type="AlphaFoldDB" id="A0A6A4G776"/>
<name>A0A6A4G776_9STRA</name>
<dbReference type="Proteomes" id="UP000429607">
    <property type="component" value="Unassembled WGS sequence"/>
</dbReference>
<dbReference type="EMBL" id="QXFT01000042">
    <property type="protein sequence ID" value="KAE9358005.1"/>
    <property type="molecule type" value="Genomic_DNA"/>
</dbReference>
<evidence type="ECO:0000313" key="3">
    <source>
        <dbReference type="EMBL" id="KAE9051805.1"/>
    </source>
</evidence>
<feature type="domain" description="Retrovirus-related Pol polyprotein from transposon TNT 1-94-like beta-barrel" evidence="2">
    <location>
        <begin position="397"/>
        <end position="460"/>
    </location>
</feature>
<gene>
    <name evidence="3" type="ORF">PR001_g1102</name>
    <name evidence="4" type="ORF">PR003_g1518</name>
</gene>
<reference evidence="4 6" key="1">
    <citation type="submission" date="2018-08" db="EMBL/GenBank/DDBJ databases">
        <title>Genomic investigation of the strawberry pathogen Phytophthora fragariae indicates pathogenicity is determined by transcriptional variation in three key races.</title>
        <authorList>
            <person name="Adams T.M."/>
            <person name="Armitage A.D."/>
            <person name="Sobczyk M.K."/>
            <person name="Bates H.J."/>
            <person name="Dunwell J.M."/>
            <person name="Nellist C.F."/>
            <person name="Harrison R.J."/>
        </authorList>
    </citation>
    <scope>NUCLEOTIDE SEQUENCE [LARGE SCALE GENOMIC DNA]</scope>
    <source>
        <strain evidence="3 5">SCRP249</strain>
        <strain evidence="4 6">SCRP333</strain>
    </source>
</reference>
<evidence type="ECO:0000256" key="1">
    <source>
        <dbReference type="SAM" id="MobiDB-lite"/>
    </source>
</evidence>
<feature type="region of interest" description="Disordered" evidence="1">
    <location>
        <begin position="1"/>
        <end position="64"/>
    </location>
</feature>
<proteinExistence type="predicted"/>
<sequence length="463" mass="52010">MDAASEAAELEQKMPVPVPVIAQAKTSMDDGGEVESHAAARERGSGDTPGAKNGGAEGKDGSQETEMMALLRAMAKRMDKLEQSNSKLGKTLVEKQNDRRVDTFMTPPANLFASRMGMDARMHIDTLGGPQRTPLRMMPPRRVETVHQYFAAQHQDPEVPLSRLQHLYAEQQAQQAAQGIPPVHAPEQGQGGRGQQGHEHDIGYPDARQNKLAIRPFNAEELYVGHGSGFLEWGKRFERQILLAQAACGFTWTEFVKIDMLGNHLAGTDERYYNKQVESWWYQMPTFQYVMEKMLETFKTNITPAQAMQLFTAPKDAKRTWSEHYKYLYASADLRMVLMVKVDSTRTDYLTHAGGLAHFAQAWEIETKKKNLDKEEKKEPGFTLAVNETSIKPGRAWILDSGSSRHLVNDQSWLEDLVPHVDSCTQPNGDPLKITMKGTLTLRVKACGKEQILKLTNVYIPRT</sequence>
<protein>
    <recommendedName>
        <fullName evidence="2">Retrovirus-related Pol polyprotein from transposon TNT 1-94-like beta-barrel domain-containing protein</fullName>
    </recommendedName>
</protein>
<dbReference type="InterPro" id="IPR054722">
    <property type="entry name" value="PolX-like_BBD"/>
</dbReference>
<dbReference type="EMBL" id="QXFV01000032">
    <property type="protein sequence ID" value="KAE9051805.1"/>
    <property type="molecule type" value="Genomic_DNA"/>
</dbReference>
<accession>A0A6A4G776</accession>
<comment type="caution">
    <text evidence="4">The sequence shown here is derived from an EMBL/GenBank/DDBJ whole genome shotgun (WGS) entry which is preliminary data.</text>
</comment>
<feature type="region of interest" description="Disordered" evidence="1">
    <location>
        <begin position="172"/>
        <end position="200"/>
    </location>
</feature>
<evidence type="ECO:0000313" key="6">
    <source>
        <dbReference type="Proteomes" id="UP000434957"/>
    </source>
</evidence>
<organism evidence="4 6">
    <name type="scientific">Phytophthora rubi</name>
    <dbReference type="NCBI Taxonomy" id="129364"/>
    <lineage>
        <taxon>Eukaryota</taxon>
        <taxon>Sar</taxon>
        <taxon>Stramenopiles</taxon>
        <taxon>Oomycota</taxon>
        <taxon>Peronosporomycetes</taxon>
        <taxon>Peronosporales</taxon>
        <taxon>Peronosporaceae</taxon>
        <taxon>Phytophthora</taxon>
    </lineage>
</organism>
<keyword evidence="6" id="KW-1185">Reference proteome</keyword>
<evidence type="ECO:0000259" key="2">
    <source>
        <dbReference type="Pfam" id="PF22936"/>
    </source>
</evidence>
<dbReference type="Pfam" id="PF22936">
    <property type="entry name" value="Pol_BBD"/>
    <property type="match status" value="1"/>
</dbReference>
<feature type="compositionally biased region" description="Basic and acidic residues" evidence="1">
    <location>
        <begin position="34"/>
        <end position="45"/>
    </location>
</feature>
<evidence type="ECO:0000313" key="4">
    <source>
        <dbReference type="EMBL" id="KAE9358005.1"/>
    </source>
</evidence>
<evidence type="ECO:0000313" key="5">
    <source>
        <dbReference type="Proteomes" id="UP000429607"/>
    </source>
</evidence>
<dbReference type="Proteomes" id="UP000434957">
    <property type="component" value="Unassembled WGS sequence"/>
</dbReference>